<proteinExistence type="predicted"/>
<evidence type="ECO:0000313" key="3">
    <source>
        <dbReference type="Proteomes" id="UP001303473"/>
    </source>
</evidence>
<evidence type="ECO:0000313" key="2">
    <source>
        <dbReference type="EMBL" id="KAK3945908.1"/>
    </source>
</evidence>
<dbReference type="AlphaFoldDB" id="A0AAN6NKX6"/>
<reference evidence="3" key="1">
    <citation type="journal article" date="2023" name="Mol. Phylogenet. Evol.">
        <title>Genome-scale phylogeny and comparative genomics of the fungal order Sordariales.</title>
        <authorList>
            <person name="Hensen N."/>
            <person name="Bonometti L."/>
            <person name="Westerberg I."/>
            <person name="Brannstrom I.O."/>
            <person name="Guillou S."/>
            <person name="Cros-Aarteil S."/>
            <person name="Calhoun S."/>
            <person name="Haridas S."/>
            <person name="Kuo A."/>
            <person name="Mondo S."/>
            <person name="Pangilinan J."/>
            <person name="Riley R."/>
            <person name="LaButti K."/>
            <person name="Andreopoulos B."/>
            <person name="Lipzen A."/>
            <person name="Chen C."/>
            <person name="Yan M."/>
            <person name="Daum C."/>
            <person name="Ng V."/>
            <person name="Clum A."/>
            <person name="Steindorff A."/>
            <person name="Ohm R.A."/>
            <person name="Martin F."/>
            <person name="Silar P."/>
            <person name="Natvig D.O."/>
            <person name="Lalanne C."/>
            <person name="Gautier V."/>
            <person name="Ament-Velasquez S.L."/>
            <person name="Kruys A."/>
            <person name="Hutchinson M.I."/>
            <person name="Powell A.J."/>
            <person name="Barry K."/>
            <person name="Miller A.N."/>
            <person name="Grigoriev I.V."/>
            <person name="Debuchy R."/>
            <person name="Gladieux P."/>
            <person name="Hiltunen Thoren M."/>
            <person name="Johannesson H."/>
        </authorList>
    </citation>
    <scope>NUCLEOTIDE SEQUENCE [LARGE SCALE GENOMIC DNA]</scope>
    <source>
        <strain evidence="3">CBS 340.73</strain>
    </source>
</reference>
<feature type="compositionally biased region" description="Low complexity" evidence="1">
    <location>
        <begin position="88"/>
        <end position="105"/>
    </location>
</feature>
<keyword evidence="3" id="KW-1185">Reference proteome</keyword>
<organism evidence="2 3">
    <name type="scientific">Diplogelasinospora grovesii</name>
    <dbReference type="NCBI Taxonomy" id="303347"/>
    <lineage>
        <taxon>Eukaryota</taxon>
        <taxon>Fungi</taxon>
        <taxon>Dikarya</taxon>
        <taxon>Ascomycota</taxon>
        <taxon>Pezizomycotina</taxon>
        <taxon>Sordariomycetes</taxon>
        <taxon>Sordariomycetidae</taxon>
        <taxon>Sordariales</taxon>
        <taxon>Diplogelasinosporaceae</taxon>
        <taxon>Diplogelasinospora</taxon>
    </lineage>
</organism>
<evidence type="ECO:0000256" key="1">
    <source>
        <dbReference type="SAM" id="MobiDB-lite"/>
    </source>
</evidence>
<dbReference type="EMBL" id="MU853753">
    <property type="protein sequence ID" value="KAK3945908.1"/>
    <property type="molecule type" value="Genomic_DNA"/>
</dbReference>
<feature type="compositionally biased region" description="Polar residues" evidence="1">
    <location>
        <begin position="13"/>
        <end position="25"/>
    </location>
</feature>
<comment type="caution">
    <text evidence="2">The sequence shown here is derived from an EMBL/GenBank/DDBJ whole genome shotgun (WGS) entry which is preliminary data.</text>
</comment>
<dbReference type="Proteomes" id="UP001303473">
    <property type="component" value="Unassembled WGS sequence"/>
</dbReference>
<feature type="compositionally biased region" description="Low complexity" evidence="1">
    <location>
        <begin position="54"/>
        <end position="65"/>
    </location>
</feature>
<name>A0AAN6NKX6_9PEZI</name>
<feature type="compositionally biased region" description="Polar residues" evidence="1">
    <location>
        <begin position="215"/>
        <end position="225"/>
    </location>
</feature>
<gene>
    <name evidence="2" type="ORF">QBC46DRAFT_402991</name>
</gene>
<feature type="region of interest" description="Disordered" evidence="1">
    <location>
        <begin position="52"/>
        <end position="105"/>
    </location>
</feature>
<sequence length="225" mass="24460">MMMDDITTTTTTNKRPPSSSASSTWKRGINRKASSMMGIGLLPKRWSLARLQVSKKISPPSTAKTTPPPPPEHYYPAGFPSGDDQAAGPRPTTGTLTSTNNNGNPCVSATANTGAIRLWGPWDRSDKDAPEEEDDDMELPLQGVANHQKNQMRRDSVDIVANANAAATTTIGPEQNQYYYSAFSPAPSRARFREELELDSLCEEGGDDGEDKMKNNCTSLTHART</sequence>
<accession>A0AAN6NKX6</accession>
<protein>
    <submittedName>
        <fullName evidence="2">Uncharacterized protein</fullName>
    </submittedName>
</protein>
<feature type="region of interest" description="Disordered" evidence="1">
    <location>
        <begin position="1"/>
        <end position="30"/>
    </location>
</feature>
<feature type="region of interest" description="Disordered" evidence="1">
    <location>
        <begin position="202"/>
        <end position="225"/>
    </location>
</feature>